<dbReference type="InterPro" id="IPR003597">
    <property type="entry name" value="Ig_C1-set"/>
</dbReference>
<keyword evidence="8" id="KW-1185">Reference proteome</keyword>
<dbReference type="Pfam" id="PF00129">
    <property type="entry name" value="MHC_I"/>
    <property type="match status" value="1"/>
</dbReference>
<evidence type="ECO:0000256" key="3">
    <source>
        <dbReference type="SAM" id="MobiDB-lite"/>
    </source>
</evidence>
<dbReference type="InParanoid" id="M4AJN4"/>
<proteinExistence type="inferred from homology"/>
<keyword evidence="4" id="KW-1133">Transmembrane helix</keyword>
<evidence type="ECO:0000256" key="2">
    <source>
        <dbReference type="RuleBase" id="RU004439"/>
    </source>
</evidence>
<feature type="transmembrane region" description="Helical" evidence="4">
    <location>
        <begin position="302"/>
        <end position="325"/>
    </location>
</feature>
<dbReference type="GO" id="GO:0005615">
    <property type="term" value="C:extracellular space"/>
    <property type="evidence" value="ECO:0007669"/>
    <property type="project" value="TreeGrafter"/>
</dbReference>
<reference evidence="8" key="1">
    <citation type="submission" date="2012-01" db="EMBL/GenBank/DDBJ databases">
        <authorList>
            <person name="Walter R."/>
            <person name="Schartl M."/>
            <person name="Warren W."/>
        </authorList>
    </citation>
    <scope>NUCLEOTIDE SEQUENCE [LARGE SCALE GENOMIC DNA]</scope>
    <source>
        <strain evidence="8">JP 163 A</strain>
    </source>
</reference>
<dbReference type="Pfam" id="PF07654">
    <property type="entry name" value="C1-set"/>
    <property type="match status" value="1"/>
</dbReference>
<evidence type="ECO:0000256" key="1">
    <source>
        <dbReference type="ARBA" id="ARBA00023180"/>
    </source>
</evidence>
<dbReference type="InterPro" id="IPR007110">
    <property type="entry name" value="Ig-like_dom"/>
</dbReference>
<comment type="similarity">
    <text evidence="2">Belongs to the MHC class I family.</text>
</comment>
<dbReference type="PRINTS" id="PR01638">
    <property type="entry name" value="MHCCLASSI"/>
</dbReference>
<evidence type="ECO:0000313" key="7">
    <source>
        <dbReference type="Ensembl" id="ENSXMAP00000014678.2"/>
    </source>
</evidence>
<name>M4AJN4_XIPMA</name>
<dbReference type="InterPro" id="IPR001039">
    <property type="entry name" value="MHC_I_a_a1/a2"/>
</dbReference>
<dbReference type="InterPro" id="IPR050208">
    <property type="entry name" value="MHC_class-I_related"/>
</dbReference>
<reference evidence="7" key="3">
    <citation type="submission" date="2025-08" db="UniProtKB">
        <authorList>
            <consortium name="Ensembl"/>
        </authorList>
    </citation>
    <scope>IDENTIFICATION</scope>
    <source>
        <strain evidence="7">JP 163 A</strain>
    </source>
</reference>
<dbReference type="KEGG" id="xma:102219761"/>
<dbReference type="InterPro" id="IPR011162">
    <property type="entry name" value="MHC_I/II-like_Ag-recog"/>
</dbReference>
<evidence type="ECO:0000256" key="5">
    <source>
        <dbReference type="SAM" id="SignalP"/>
    </source>
</evidence>
<dbReference type="AlphaFoldDB" id="M4AJN4"/>
<feature type="signal peptide" evidence="5">
    <location>
        <begin position="1"/>
        <end position="20"/>
    </location>
</feature>
<dbReference type="Gene3D" id="2.60.40.10">
    <property type="entry name" value="Immunoglobulins"/>
    <property type="match status" value="1"/>
</dbReference>
<dbReference type="SMART" id="SM00407">
    <property type="entry name" value="IGc1"/>
    <property type="match status" value="1"/>
</dbReference>
<feature type="chain" id="PRO_5017321158" evidence="5">
    <location>
        <begin position="21"/>
        <end position="358"/>
    </location>
</feature>
<accession>M4AJN4</accession>
<sequence length="358" mass="41082">MDKMLSFVFLLLLGIYSTEAVSHSLKYIYTGSSQVPNFPEFVAVGLVDDVQIDYYDSNIRKDVPKQDWMRDNMDQQYWERQTGNLQGTQQSFKANIETAKQRFNQTGGIHVFQFMYGCEWDEETKAKKGFWQFGYDGEDFVAFDLSSKKWTAPTPQAVITKNKWDNDRGWITQADTYLNQECPDWINTYMNYGKTSLMRTEKPSVSFLQKSSSSPVRCHATGFYPNKAELFWRKDGEEIHEGVDKGEILPNNDGSFQMSVDLDLSSVPTGDWNKYECVFQLSGVNEDIVTKLEKILTNERDWTIIIIIAAVIVVAVAAIVVGIIFREKISEKLCPKRPPTPIDNREVEEEMIPKGNKT</sequence>
<dbReference type="HOGENOM" id="CLU_047501_0_1_1"/>
<dbReference type="FunFam" id="2.60.40.10:FF:000943">
    <property type="entry name" value="Classical MHC class I molecule, alpha-chain"/>
    <property type="match status" value="1"/>
</dbReference>
<keyword evidence="4" id="KW-0812">Transmembrane</keyword>
<dbReference type="InterPro" id="IPR011161">
    <property type="entry name" value="MHC_I-like_Ag-recog"/>
</dbReference>
<keyword evidence="1" id="KW-0325">Glycoprotein</keyword>
<dbReference type="Proteomes" id="UP000002852">
    <property type="component" value="Unassembled WGS sequence"/>
</dbReference>
<dbReference type="FunFam" id="3.30.500.10:FF:000001">
    <property type="entry name" value="H-2 class I histocompatibility antigen, alpha chain"/>
    <property type="match status" value="1"/>
</dbReference>
<dbReference type="InterPro" id="IPR013783">
    <property type="entry name" value="Ig-like_fold"/>
</dbReference>
<dbReference type="CDD" id="cd07698">
    <property type="entry name" value="IgC1_MHC_I_alpha3"/>
    <property type="match status" value="1"/>
</dbReference>
<dbReference type="GO" id="GO:0009897">
    <property type="term" value="C:external side of plasma membrane"/>
    <property type="evidence" value="ECO:0007669"/>
    <property type="project" value="TreeGrafter"/>
</dbReference>
<dbReference type="SUPFAM" id="SSF54452">
    <property type="entry name" value="MHC antigen-recognition domain"/>
    <property type="match status" value="1"/>
</dbReference>
<dbReference type="RefSeq" id="XP_023200161.1">
    <property type="nucleotide sequence ID" value="XM_023344393.1"/>
</dbReference>
<keyword evidence="5" id="KW-0732">Signal</keyword>
<dbReference type="PANTHER" id="PTHR16675">
    <property type="entry name" value="MHC CLASS I-RELATED"/>
    <property type="match status" value="1"/>
</dbReference>
<dbReference type="Ensembl" id="ENSXMAT00000014698.2">
    <property type="protein sequence ID" value="ENSXMAP00000014678.2"/>
    <property type="gene ID" value="ENSXMAG00000014655.2"/>
</dbReference>
<dbReference type="SUPFAM" id="SSF48726">
    <property type="entry name" value="Immunoglobulin"/>
    <property type="match status" value="1"/>
</dbReference>
<dbReference type="STRING" id="8083.ENSXMAP00000014678"/>
<reference evidence="7" key="4">
    <citation type="submission" date="2025-09" db="UniProtKB">
        <authorList>
            <consortium name="Ensembl"/>
        </authorList>
    </citation>
    <scope>IDENTIFICATION</scope>
    <source>
        <strain evidence="7">JP 163 A</strain>
    </source>
</reference>
<feature type="region of interest" description="Disordered" evidence="3">
    <location>
        <begin position="337"/>
        <end position="358"/>
    </location>
</feature>
<evidence type="ECO:0000313" key="8">
    <source>
        <dbReference type="Proteomes" id="UP000002852"/>
    </source>
</evidence>
<dbReference type="GO" id="GO:0006955">
    <property type="term" value="P:immune response"/>
    <property type="evidence" value="ECO:0007669"/>
    <property type="project" value="TreeGrafter"/>
</dbReference>
<feature type="domain" description="Ig-like" evidence="6">
    <location>
        <begin position="203"/>
        <end position="290"/>
    </location>
</feature>
<dbReference type="OrthoDB" id="8425246at2759"/>
<dbReference type="InterPro" id="IPR037055">
    <property type="entry name" value="MHC_I-like_Ag-recog_sf"/>
</dbReference>
<evidence type="ECO:0000259" key="6">
    <source>
        <dbReference type="PROSITE" id="PS50835"/>
    </source>
</evidence>
<keyword evidence="4" id="KW-0472">Membrane</keyword>
<dbReference type="OMA" id="DYMERET"/>
<organism evidence="7 8">
    <name type="scientific">Xiphophorus maculatus</name>
    <name type="common">Southern platyfish</name>
    <name type="synonym">Platypoecilus maculatus</name>
    <dbReference type="NCBI Taxonomy" id="8083"/>
    <lineage>
        <taxon>Eukaryota</taxon>
        <taxon>Metazoa</taxon>
        <taxon>Chordata</taxon>
        <taxon>Craniata</taxon>
        <taxon>Vertebrata</taxon>
        <taxon>Euteleostomi</taxon>
        <taxon>Actinopterygii</taxon>
        <taxon>Neopterygii</taxon>
        <taxon>Teleostei</taxon>
        <taxon>Neoteleostei</taxon>
        <taxon>Acanthomorphata</taxon>
        <taxon>Ovalentaria</taxon>
        <taxon>Atherinomorphae</taxon>
        <taxon>Cyprinodontiformes</taxon>
        <taxon>Poeciliidae</taxon>
        <taxon>Poeciliinae</taxon>
        <taxon>Xiphophorus</taxon>
    </lineage>
</organism>
<dbReference type="Gene3D" id="3.30.500.10">
    <property type="entry name" value="MHC class I-like antigen recognition-like"/>
    <property type="match status" value="1"/>
</dbReference>
<dbReference type="GeneTree" id="ENSGT01120000271828"/>
<dbReference type="PANTHER" id="PTHR16675:SF237">
    <property type="entry name" value="MHC CLASS I ANTIGEN TRANSCRIPT VARIANT 1-RELATED"/>
    <property type="match status" value="1"/>
</dbReference>
<protein>
    <submittedName>
        <fullName evidence="7">H-2 class I histocompatibility antigen, Q9 alpha chain-like</fullName>
    </submittedName>
</protein>
<dbReference type="InterPro" id="IPR036179">
    <property type="entry name" value="Ig-like_dom_sf"/>
</dbReference>
<dbReference type="eggNOG" id="ENOG502RQEK">
    <property type="taxonomic scope" value="Eukaryota"/>
</dbReference>
<dbReference type="GeneID" id="102219761"/>
<dbReference type="PROSITE" id="PS50835">
    <property type="entry name" value="IG_LIKE"/>
    <property type="match status" value="1"/>
</dbReference>
<reference evidence="8" key="2">
    <citation type="journal article" date="2013" name="Nat. Genet.">
        <title>The genome of the platyfish, Xiphophorus maculatus, provides insights into evolutionary adaptation and several complex traits.</title>
        <authorList>
            <person name="Schartl M."/>
            <person name="Walter R.B."/>
            <person name="Shen Y."/>
            <person name="Garcia T."/>
            <person name="Catchen J."/>
            <person name="Amores A."/>
            <person name="Braasch I."/>
            <person name="Chalopin D."/>
            <person name="Volff J.N."/>
            <person name="Lesch K.P."/>
            <person name="Bisazza A."/>
            <person name="Minx P."/>
            <person name="Hillier L."/>
            <person name="Wilson R.K."/>
            <person name="Fuerstenberg S."/>
            <person name="Boore J."/>
            <person name="Searle S."/>
            <person name="Postlethwait J.H."/>
            <person name="Warren W.C."/>
        </authorList>
    </citation>
    <scope>NUCLEOTIDE SEQUENCE [LARGE SCALE GENOMIC DNA]</scope>
    <source>
        <strain evidence="8">JP 163 A</strain>
    </source>
</reference>
<evidence type="ECO:0000256" key="4">
    <source>
        <dbReference type="SAM" id="Phobius"/>
    </source>
</evidence>